<evidence type="ECO:0000313" key="5">
    <source>
        <dbReference type="Proteomes" id="UP000002212"/>
    </source>
</evidence>
<dbReference type="HOGENOM" id="CLU_098672_0_0_11"/>
<evidence type="ECO:0000313" key="4">
    <source>
        <dbReference type="EMBL" id="BAH48610.1"/>
    </source>
</evidence>
<dbReference type="InterPro" id="IPR050923">
    <property type="entry name" value="Cell_Proc_Reg/RNA_Proc"/>
</dbReference>
<evidence type="ECO:0000259" key="3">
    <source>
        <dbReference type="PROSITE" id="PS50006"/>
    </source>
</evidence>
<dbReference type="InterPro" id="IPR008984">
    <property type="entry name" value="SMAD_FHA_dom_sf"/>
</dbReference>
<dbReference type="Pfam" id="PF00196">
    <property type="entry name" value="GerE"/>
    <property type="match status" value="1"/>
</dbReference>
<feature type="region of interest" description="Disordered" evidence="2">
    <location>
        <begin position="1"/>
        <end position="27"/>
    </location>
</feature>
<dbReference type="SUPFAM" id="SSF46894">
    <property type="entry name" value="C-terminal effector domain of the bipartite response regulators"/>
    <property type="match status" value="1"/>
</dbReference>
<reference evidence="4 5" key="1">
    <citation type="submission" date="2009-03" db="EMBL/GenBank/DDBJ databases">
        <title>Comparison of the complete genome sequences of Rhodococcus erythropolis PR4 and Rhodococcus opacus B4.</title>
        <authorList>
            <person name="Takarada H."/>
            <person name="Sekine M."/>
            <person name="Hosoyama A."/>
            <person name="Yamada R."/>
            <person name="Fujisawa T."/>
            <person name="Omata S."/>
            <person name="Shimizu A."/>
            <person name="Tsukatani N."/>
            <person name="Tanikawa S."/>
            <person name="Fujita N."/>
            <person name="Harayama S."/>
        </authorList>
    </citation>
    <scope>NUCLEOTIDE SEQUENCE [LARGE SCALE GENOMIC DNA]</scope>
    <source>
        <strain evidence="4 5">B4</strain>
    </source>
</reference>
<dbReference type="SMART" id="SM00421">
    <property type="entry name" value="HTH_LUXR"/>
    <property type="match status" value="1"/>
</dbReference>
<gene>
    <name evidence="4" type="ordered locus">ROP_03630</name>
</gene>
<dbReference type="STRING" id="632772.ROP_03630"/>
<dbReference type="SUPFAM" id="SSF49879">
    <property type="entry name" value="SMAD/FHA domain"/>
    <property type="match status" value="1"/>
</dbReference>
<dbReference type="GO" id="GO:0003677">
    <property type="term" value="F:DNA binding"/>
    <property type="evidence" value="ECO:0007669"/>
    <property type="project" value="InterPro"/>
</dbReference>
<dbReference type="AlphaFoldDB" id="C1ARD3"/>
<dbReference type="InterPro" id="IPR000792">
    <property type="entry name" value="Tscrpt_reg_LuxR_C"/>
</dbReference>
<dbReference type="Proteomes" id="UP000002212">
    <property type="component" value="Chromosome"/>
</dbReference>
<dbReference type="KEGG" id="rop:ROP_03630"/>
<dbReference type="InterPro" id="IPR036388">
    <property type="entry name" value="WH-like_DNA-bd_sf"/>
</dbReference>
<dbReference type="CDD" id="cd00060">
    <property type="entry name" value="FHA"/>
    <property type="match status" value="1"/>
</dbReference>
<feature type="domain" description="FHA" evidence="3">
    <location>
        <begin position="55"/>
        <end position="106"/>
    </location>
</feature>
<protein>
    <recommendedName>
        <fullName evidence="3">FHA domain-containing protein</fullName>
    </recommendedName>
</protein>
<evidence type="ECO:0000256" key="1">
    <source>
        <dbReference type="ARBA" id="ARBA00022553"/>
    </source>
</evidence>
<dbReference type="InterPro" id="IPR016032">
    <property type="entry name" value="Sig_transdc_resp-reg_C-effctor"/>
</dbReference>
<accession>C1ARD3</accession>
<keyword evidence="1" id="KW-0597">Phosphoprotein</keyword>
<dbReference type="PROSITE" id="PS50006">
    <property type="entry name" value="FHA_DOMAIN"/>
    <property type="match status" value="1"/>
</dbReference>
<dbReference type="GO" id="GO:0006355">
    <property type="term" value="P:regulation of DNA-templated transcription"/>
    <property type="evidence" value="ECO:0007669"/>
    <property type="project" value="InterPro"/>
</dbReference>
<organism evidence="4 5">
    <name type="scientific">Rhodococcus opacus (strain B4)</name>
    <dbReference type="NCBI Taxonomy" id="632772"/>
    <lineage>
        <taxon>Bacteria</taxon>
        <taxon>Bacillati</taxon>
        <taxon>Actinomycetota</taxon>
        <taxon>Actinomycetes</taxon>
        <taxon>Mycobacteriales</taxon>
        <taxon>Nocardiaceae</taxon>
        <taxon>Rhodococcus</taxon>
    </lineage>
</organism>
<dbReference type="Pfam" id="PF00498">
    <property type="entry name" value="FHA"/>
    <property type="match status" value="1"/>
</dbReference>
<dbReference type="PANTHER" id="PTHR23308">
    <property type="entry name" value="NUCLEAR INHIBITOR OF PROTEIN PHOSPHATASE-1"/>
    <property type="match status" value="1"/>
</dbReference>
<dbReference type="RefSeq" id="WP_012687617.1">
    <property type="nucleotide sequence ID" value="NC_012522.1"/>
</dbReference>
<proteinExistence type="predicted"/>
<evidence type="ECO:0000256" key="2">
    <source>
        <dbReference type="SAM" id="MobiDB-lite"/>
    </source>
</evidence>
<dbReference type="PATRIC" id="fig|632772.20.peg.408"/>
<dbReference type="InterPro" id="IPR000253">
    <property type="entry name" value="FHA_dom"/>
</dbReference>
<sequence length="234" mass="25389">MTSSNYSAPPNDGSRHRTGPADALKGELPVTDSVLSYTDHGRTDEMTLIPDRSPIVIGRSAYADLSLPTDPDISRLHATIERIGIHWTITDDGLSRNGTFVNGTRLQGRQTLHPGDVIQVGESLLTYHGEPGTDCGITHIGDTVDPDIVLTPAQHTVLTELCRPFHDGTDHPIPASNRQIADALHLSTETVKTHLRALFSTFHIEDLPQNQKRSRLVTLALTNGVLDAAAPSDF</sequence>
<dbReference type="Gene3D" id="2.60.200.20">
    <property type="match status" value="1"/>
</dbReference>
<name>C1ARD3_RHOOB</name>
<dbReference type="SMART" id="SM00240">
    <property type="entry name" value="FHA"/>
    <property type="match status" value="1"/>
</dbReference>
<dbReference type="Gene3D" id="1.10.10.10">
    <property type="entry name" value="Winged helix-like DNA-binding domain superfamily/Winged helix DNA-binding domain"/>
    <property type="match status" value="1"/>
</dbReference>
<dbReference type="EMBL" id="AP011115">
    <property type="protein sequence ID" value="BAH48610.1"/>
    <property type="molecule type" value="Genomic_DNA"/>
</dbReference>